<dbReference type="AlphaFoldDB" id="A0A1F4TWL8"/>
<sequence>MKRYYFIFILLYLVIYSCPAHAKKFKNSYSEPEKYTFEDLKSAAKSYRGHFSFYNYYQPDNAMAALPAQSPDGAPTYVTAAKIRRLRAQSWYYFYQFPWDDPHLKDGDIVFIRGGDKVSDIVRCFSTWTHTAMIYNKEKRKSYESQNINGVNYYDYETAWTNIVAYSAKRANIPNSKQAVINSANTYIGKPYFPSVNKSSLTLTGWFNKWSDKNDNDSMYCSKLVWLTYKPYIDLDSDRTTSILFGSFFHGQMDCGIFNWNAWIGVSPDDVYYSKNVGKDIVLNGQGSLNEPLADSIF</sequence>
<proteinExistence type="predicted"/>
<protein>
    <recommendedName>
        <fullName evidence="4">Amidase domain-containing protein</fullName>
    </recommendedName>
</protein>
<dbReference type="InterPro" id="IPR038765">
    <property type="entry name" value="Papain-like_cys_pep_sf"/>
</dbReference>
<dbReference type="STRING" id="1802583.A2311_03065"/>
<dbReference type="SUPFAM" id="SSF54001">
    <property type="entry name" value="Cysteine proteinases"/>
    <property type="match status" value="1"/>
</dbReference>
<gene>
    <name evidence="2" type="ORF">A2311_03065</name>
</gene>
<keyword evidence="1" id="KW-0732">Signal</keyword>
<dbReference type="InterPro" id="IPR024453">
    <property type="entry name" value="Peptidase_C92"/>
</dbReference>
<evidence type="ECO:0000313" key="3">
    <source>
        <dbReference type="Proteomes" id="UP000178951"/>
    </source>
</evidence>
<dbReference type="PROSITE" id="PS51257">
    <property type="entry name" value="PROKAR_LIPOPROTEIN"/>
    <property type="match status" value="1"/>
</dbReference>
<feature type="signal peptide" evidence="1">
    <location>
        <begin position="1"/>
        <end position="22"/>
    </location>
</feature>
<evidence type="ECO:0000256" key="1">
    <source>
        <dbReference type="SAM" id="SignalP"/>
    </source>
</evidence>
<dbReference type="Gene3D" id="3.90.1720.10">
    <property type="entry name" value="endopeptidase domain like (from Nostoc punctiforme)"/>
    <property type="match status" value="1"/>
</dbReference>
<reference evidence="2 3" key="1">
    <citation type="journal article" date="2016" name="Nat. Commun.">
        <title>Thousands of microbial genomes shed light on interconnected biogeochemical processes in an aquifer system.</title>
        <authorList>
            <person name="Anantharaman K."/>
            <person name="Brown C.T."/>
            <person name="Hug L.A."/>
            <person name="Sharon I."/>
            <person name="Castelle C.J."/>
            <person name="Probst A.J."/>
            <person name="Thomas B.C."/>
            <person name="Singh A."/>
            <person name="Wilkins M.J."/>
            <person name="Karaoz U."/>
            <person name="Brodie E.L."/>
            <person name="Williams K.H."/>
            <person name="Hubbard S.S."/>
            <person name="Banfield J.F."/>
        </authorList>
    </citation>
    <scope>NUCLEOTIDE SEQUENCE [LARGE SCALE GENOMIC DNA]</scope>
</reference>
<dbReference type="Pfam" id="PF05708">
    <property type="entry name" value="Peptidase_C92"/>
    <property type="match status" value="1"/>
</dbReference>
<evidence type="ECO:0008006" key="4">
    <source>
        <dbReference type="Google" id="ProtNLM"/>
    </source>
</evidence>
<dbReference type="Proteomes" id="UP000178951">
    <property type="component" value="Unassembled WGS sequence"/>
</dbReference>
<name>A0A1F4TWL8_UNCSA</name>
<accession>A0A1F4TWL8</accession>
<comment type="caution">
    <text evidence="2">The sequence shown here is derived from an EMBL/GenBank/DDBJ whole genome shotgun (WGS) entry which is preliminary data.</text>
</comment>
<dbReference type="EMBL" id="MEUF01000014">
    <property type="protein sequence ID" value="OGC36453.1"/>
    <property type="molecule type" value="Genomic_DNA"/>
</dbReference>
<feature type="chain" id="PRO_5009514696" description="Amidase domain-containing protein" evidence="1">
    <location>
        <begin position="23"/>
        <end position="298"/>
    </location>
</feature>
<organism evidence="2 3">
    <name type="scientific">candidate division WOR-1 bacterium RIFOXYB2_FULL_48_7</name>
    <dbReference type="NCBI Taxonomy" id="1802583"/>
    <lineage>
        <taxon>Bacteria</taxon>
        <taxon>Bacillati</taxon>
        <taxon>Saganbacteria</taxon>
    </lineage>
</organism>
<evidence type="ECO:0000313" key="2">
    <source>
        <dbReference type="EMBL" id="OGC36453.1"/>
    </source>
</evidence>